<dbReference type="InterPro" id="IPR000709">
    <property type="entry name" value="Leu_Ile_Val-bd"/>
</dbReference>
<comment type="similarity">
    <text evidence="1">Belongs to the leucine-binding protein family.</text>
</comment>
<dbReference type="InterPro" id="IPR028082">
    <property type="entry name" value="Peripla_BP_I"/>
</dbReference>
<name>A0A2W1P1U3_PAEXE</name>
<evidence type="ECO:0000259" key="6">
    <source>
        <dbReference type="Pfam" id="PF13458"/>
    </source>
</evidence>
<dbReference type="CDD" id="cd19986">
    <property type="entry name" value="PBP1_ABC_HAAT-like"/>
    <property type="match status" value="1"/>
</dbReference>
<keyword evidence="5" id="KW-1133">Transmembrane helix</keyword>
<evidence type="ECO:0000313" key="8">
    <source>
        <dbReference type="Proteomes" id="UP000214746"/>
    </source>
</evidence>
<dbReference type="Pfam" id="PF13458">
    <property type="entry name" value="Peripla_BP_6"/>
    <property type="match status" value="1"/>
</dbReference>
<dbReference type="InterPro" id="IPR028081">
    <property type="entry name" value="Leu-bd"/>
</dbReference>
<keyword evidence="3" id="KW-0732">Signal</keyword>
<evidence type="ECO:0000313" key="7">
    <source>
        <dbReference type="EMBL" id="PZE21098.1"/>
    </source>
</evidence>
<evidence type="ECO:0000256" key="3">
    <source>
        <dbReference type="ARBA" id="ARBA00022729"/>
    </source>
</evidence>
<reference evidence="7" key="1">
    <citation type="submission" date="2018-06" db="EMBL/GenBank/DDBJ databases">
        <title>Paenibacillus xerothermodurans sp. nov. an extremely dry heat resistant spore forming bacterium isolated from the soil of Cape Canaveral, Florida.</title>
        <authorList>
            <person name="Seuylemezian A."/>
            <person name="Kaur N."/>
            <person name="Patil P."/>
            <person name="Patil P."/>
            <person name="Mayilraj S."/>
            <person name="Vaishampayan P."/>
        </authorList>
    </citation>
    <scope>NUCLEOTIDE SEQUENCE [LARGE SCALE GENOMIC DNA]</scope>
    <source>
        <strain evidence="7">ATCC 27380</strain>
    </source>
</reference>
<dbReference type="PANTHER" id="PTHR30483:SF6">
    <property type="entry name" value="PERIPLASMIC BINDING PROTEIN OF ABC TRANSPORTER FOR NATURAL AMINO ACIDS"/>
    <property type="match status" value="1"/>
</dbReference>
<dbReference type="Proteomes" id="UP000214746">
    <property type="component" value="Unassembled WGS sequence"/>
</dbReference>
<keyword evidence="5" id="KW-0812">Transmembrane</keyword>
<feature type="transmembrane region" description="Helical" evidence="5">
    <location>
        <begin position="21"/>
        <end position="40"/>
    </location>
</feature>
<protein>
    <submittedName>
        <fullName evidence="7">Amino acid ABC transporter substrate-binding protein</fullName>
    </submittedName>
</protein>
<dbReference type="PANTHER" id="PTHR30483">
    <property type="entry name" value="LEUCINE-SPECIFIC-BINDING PROTEIN"/>
    <property type="match status" value="1"/>
</dbReference>
<dbReference type="AlphaFoldDB" id="A0A2W1P1U3"/>
<evidence type="ECO:0000256" key="4">
    <source>
        <dbReference type="ARBA" id="ARBA00022970"/>
    </source>
</evidence>
<dbReference type="GO" id="GO:0006865">
    <property type="term" value="P:amino acid transport"/>
    <property type="evidence" value="ECO:0007669"/>
    <property type="project" value="UniProtKB-KW"/>
</dbReference>
<dbReference type="InterPro" id="IPR051010">
    <property type="entry name" value="BCAA_transport"/>
</dbReference>
<evidence type="ECO:0000256" key="2">
    <source>
        <dbReference type="ARBA" id="ARBA00022448"/>
    </source>
</evidence>
<dbReference type="Gene3D" id="3.40.50.2300">
    <property type="match status" value="2"/>
</dbReference>
<dbReference type="EMBL" id="NHRJ02000004">
    <property type="protein sequence ID" value="PZE21098.1"/>
    <property type="molecule type" value="Genomic_DNA"/>
</dbReference>
<dbReference type="PRINTS" id="PR00337">
    <property type="entry name" value="LEUILEVALBP"/>
</dbReference>
<feature type="domain" description="Leucine-binding protein" evidence="6">
    <location>
        <begin position="57"/>
        <end position="394"/>
    </location>
</feature>
<gene>
    <name evidence="7" type="ORF">CBW46_010505</name>
</gene>
<accession>A0A2W1P1U3</accession>
<proteinExistence type="inferred from homology"/>
<organism evidence="7 8">
    <name type="scientific">Paenibacillus xerothermodurans</name>
    <dbReference type="NCBI Taxonomy" id="1977292"/>
    <lineage>
        <taxon>Bacteria</taxon>
        <taxon>Bacillati</taxon>
        <taxon>Bacillota</taxon>
        <taxon>Bacilli</taxon>
        <taxon>Bacillales</taxon>
        <taxon>Paenibacillaceae</taxon>
        <taxon>Paenibacillus</taxon>
    </lineage>
</organism>
<keyword evidence="4" id="KW-0029">Amino-acid transport</keyword>
<dbReference type="OrthoDB" id="9783240at2"/>
<keyword evidence="2" id="KW-0813">Transport</keyword>
<dbReference type="SUPFAM" id="SSF53822">
    <property type="entry name" value="Periplasmic binding protein-like I"/>
    <property type="match status" value="1"/>
</dbReference>
<evidence type="ECO:0000256" key="5">
    <source>
        <dbReference type="SAM" id="Phobius"/>
    </source>
</evidence>
<evidence type="ECO:0000256" key="1">
    <source>
        <dbReference type="ARBA" id="ARBA00010062"/>
    </source>
</evidence>
<keyword evidence="5" id="KW-0472">Membrane</keyword>
<comment type="caution">
    <text evidence="7">The sequence shown here is derived from an EMBL/GenBank/DDBJ whole genome shotgun (WGS) entry which is preliminary data.</text>
</comment>
<keyword evidence="8" id="KW-1185">Reference proteome</keyword>
<sequence length="400" mass="42902">MNRRLRQCDIIPEQGVELLKTSIRAILLMCFAAVILTVSACGNTSAGGAAGGAGEVIKVGMTADLTGKSALTGEFKKRGAQIALDEINGAGGIQGKKLELVVEDDRGTNDGMVSAFQKLIADPEIVAVIGPITSTMSLAIDQITKRTGVPVMIGGTNVELTTELKNKWFFRFRPSDAYAAKTIVDFSTDKLGKTKAAIVYDTDAFGTAGKDLLVAEYKKRNMTPVVTEGVTANTKDFTPVLENIRKSGADIINVYMTLSADIAQLVVQMRQLGVNAELISCAAGAQTTTIKLAGDKLDGIYGVNDFALDQSEETKRFVAKFSSKYTDNPDLYSGWVYDALNVLAKVIEERGSDPDQIREGILAIKGYKGVEGEYDFDELGDGLHAYSVVKVENGRVVTVK</sequence>